<name>A0A0D5XRF5_9PSED</name>
<protein>
    <submittedName>
        <fullName evidence="2">Uncharacterized protein</fullName>
    </submittedName>
</protein>
<dbReference type="Proteomes" id="UP000032748">
    <property type="component" value="Chromosome"/>
</dbReference>
<evidence type="ECO:0000313" key="3">
    <source>
        <dbReference type="Proteomes" id="UP000032748"/>
    </source>
</evidence>
<organism evidence="2 3">
    <name type="scientific">Pseudomonas chlororaphis</name>
    <dbReference type="NCBI Taxonomy" id="587753"/>
    <lineage>
        <taxon>Bacteria</taxon>
        <taxon>Pseudomonadati</taxon>
        <taxon>Pseudomonadota</taxon>
        <taxon>Gammaproteobacteria</taxon>
        <taxon>Pseudomonadales</taxon>
        <taxon>Pseudomonadaceae</taxon>
        <taxon>Pseudomonas</taxon>
    </lineage>
</organism>
<sequence>MTQGLKIDQGTGRTHGGRLLGGHVGRKKPAPADSIDRR</sequence>
<evidence type="ECO:0000256" key="1">
    <source>
        <dbReference type="SAM" id="MobiDB-lite"/>
    </source>
</evidence>
<dbReference type="EMBL" id="CP011110">
    <property type="protein sequence ID" value="AKA21618.1"/>
    <property type="molecule type" value="Genomic_DNA"/>
</dbReference>
<dbReference type="KEGG" id="pcz:PCL1606_01640"/>
<reference evidence="2 3" key="1">
    <citation type="journal article" date="2015" name="Mol. Plant Microbe Interact.">
        <title>Comparative Genomic Analysis of Pseudomonas chlororaphis PCL1606 Reveals New Insight into Antifungal Compounds Involved in Biocontrol.</title>
        <authorList>
            <person name="Calderon C.E."/>
            <person name="Ramos C."/>
            <person name="de Vicente A."/>
            <person name="Cazorla F.M."/>
        </authorList>
    </citation>
    <scope>NUCLEOTIDE SEQUENCE [LARGE SCALE GENOMIC DNA]</scope>
    <source>
        <strain evidence="2 3">PCL1606</strain>
    </source>
</reference>
<accession>A0A0D5XRF5</accession>
<evidence type="ECO:0000313" key="2">
    <source>
        <dbReference type="EMBL" id="AKA21618.1"/>
    </source>
</evidence>
<gene>
    <name evidence="2" type="ORF">PCL1606_01640</name>
</gene>
<feature type="region of interest" description="Disordered" evidence="1">
    <location>
        <begin position="1"/>
        <end position="38"/>
    </location>
</feature>
<proteinExistence type="predicted"/>
<dbReference type="AlphaFoldDB" id="A0A0D5XRF5"/>